<proteinExistence type="predicted"/>
<protein>
    <recommendedName>
        <fullName evidence="4">DUF2157 domain-containing protein</fullName>
    </recommendedName>
</protein>
<feature type="transmembrane region" description="Helical" evidence="1">
    <location>
        <begin position="1059"/>
        <end position="1076"/>
    </location>
</feature>
<accession>A0ABS4DE59</accession>
<evidence type="ECO:0000256" key="1">
    <source>
        <dbReference type="SAM" id="Phobius"/>
    </source>
</evidence>
<feature type="transmembrane region" description="Helical" evidence="1">
    <location>
        <begin position="738"/>
        <end position="757"/>
    </location>
</feature>
<feature type="transmembrane region" description="Helical" evidence="1">
    <location>
        <begin position="281"/>
        <end position="301"/>
    </location>
</feature>
<evidence type="ECO:0000313" key="3">
    <source>
        <dbReference type="Proteomes" id="UP001193081"/>
    </source>
</evidence>
<comment type="caution">
    <text evidence="2">The sequence shown here is derived from an EMBL/GenBank/DDBJ whole genome shotgun (WGS) entry which is preliminary data.</text>
</comment>
<feature type="transmembrane region" description="Helical" evidence="1">
    <location>
        <begin position="248"/>
        <end position="269"/>
    </location>
</feature>
<feature type="transmembrane region" description="Helical" evidence="1">
    <location>
        <begin position="1382"/>
        <end position="1401"/>
    </location>
</feature>
<keyword evidence="1" id="KW-1133">Transmembrane helix</keyword>
<keyword evidence="1" id="KW-0812">Transmembrane</keyword>
<feature type="transmembrane region" description="Helical" evidence="1">
    <location>
        <begin position="1028"/>
        <end position="1053"/>
    </location>
</feature>
<evidence type="ECO:0000313" key="2">
    <source>
        <dbReference type="EMBL" id="MBP1467735.1"/>
    </source>
</evidence>
<organism evidence="2 3">
    <name type="scientific">Candidatus Chloroploca mongolica</name>
    <dbReference type="NCBI Taxonomy" id="2528176"/>
    <lineage>
        <taxon>Bacteria</taxon>
        <taxon>Bacillati</taxon>
        <taxon>Chloroflexota</taxon>
        <taxon>Chloroflexia</taxon>
        <taxon>Chloroflexales</taxon>
        <taxon>Chloroflexineae</taxon>
        <taxon>Oscillochloridaceae</taxon>
        <taxon>Candidatus Chloroploca</taxon>
    </lineage>
</organism>
<feature type="transmembrane region" description="Helical" evidence="1">
    <location>
        <begin position="464"/>
        <end position="482"/>
    </location>
</feature>
<feature type="transmembrane region" description="Helical" evidence="1">
    <location>
        <begin position="1358"/>
        <end position="1376"/>
    </location>
</feature>
<feature type="transmembrane region" description="Helical" evidence="1">
    <location>
        <begin position="1430"/>
        <end position="1450"/>
    </location>
</feature>
<feature type="transmembrane region" description="Helical" evidence="1">
    <location>
        <begin position="579"/>
        <end position="597"/>
    </location>
</feature>
<feature type="transmembrane region" description="Helical" evidence="1">
    <location>
        <begin position="893"/>
        <end position="914"/>
    </location>
</feature>
<feature type="transmembrane region" description="Helical" evidence="1">
    <location>
        <begin position="793"/>
        <end position="810"/>
    </location>
</feature>
<evidence type="ECO:0008006" key="4">
    <source>
        <dbReference type="Google" id="ProtNLM"/>
    </source>
</evidence>
<feature type="transmembrane region" description="Helical" evidence="1">
    <location>
        <begin position="1408"/>
        <end position="1424"/>
    </location>
</feature>
<feature type="transmembrane region" description="Helical" evidence="1">
    <location>
        <begin position="680"/>
        <end position="697"/>
    </location>
</feature>
<feature type="transmembrane region" description="Helical" evidence="1">
    <location>
        <begin position="1144"/>
        <end position="1164"/>
    </location>
</feature>
<feature type="transmembrane region" description="Helical" evidence="1">
    <location>
        <begin position="709"/>
        <end position="732"/>
    </location>
</feature>
<feature type="transmembrane region" description="Helical" evidence="1">
    <location>
        <begin position="385"/>
        <end position="407"/>
    </location>
</feature>
<feature type="transmembrane region" description="Helical" evidence="1">
    <location>
        <begin position="1253"/>
        <end position="1271"/>
    </location>
</feature>
<feature type="transmembrane region" description="Helical" evidence="1">
    <location>
        <begin position="764"/>
        <end position="787"/>
    </location>
</feature>
<dbReference type="RefSeq" id="WP_135479901.1">
    <property type="nucleotide sequence ID" value="NZ_SIJK02000041.1"/>
</dbReference>
<feature type="transmembrane region" description="Helical" evidence="1">
    <location>
        <begin position="971"/>
        <end position="991"/>
    </location>
</feature>
<reference evidence="2 3" key="1">
    <citation type="submission" date="2021-03" db="EMBL/GenBank/DDBJ databases">
        <authorList>
            <person name="Grouzdev D.S."/>
        </authorList>
    </citation>
    <scope>NUCLEOTIDE SEQUENCE [LARGE SCALE GENOMIC DNA]</scope>
    <source>
        <strain evidence="2 3">M50-1</strain>
    </source>
</reference>
<feature type="transmembrane region" description="Helical" evidence="1">
    <location>
        <begin position="1221"/>
        <end position="1241"/>
    </location>
</feature>
<keyword evidence="1" id="KW-0472">Membrane</keyword>
<feature type="transmembrane region" description="Helical" evidence="1">
    <location>
        <begin position="845"/>
        <end position="862"/>
    </location>
</feature>
<feature type="transmembrane region" description="Helical" evidence="1">
    <location>
        <begin position="546"/>
        <end position="567"/>
    </location>
</feature>
<feature type="transmembrane region" description="Helical" evidence="1">
    <location>
        <begin position="655"/>
        <end position="674"/>
    </location>
</feature>
<feature type="transmembrane region" description="Helical" evidence="1">
    <location>
        <begin position="1088"/>
        <end position="1108"/>
    </location>
</feature>
<feature type="transmembrane region" description="Helical" evidence="1">
    <location>
        <begin position="632"/>
        <end position="648"/>
    </location>
</feature>
<feature type="transmembrane region" description="Helical" evidence="1">
    <location>
        <begin position="355"/>
        <end position="373"/>
    </location>
</feature>
<feature type="transmembrane region" description="Helical" evidence="1">
    <location>
        <begin position="1277"/>
        <end position="1297"/>
    </location>
</feature>
<feature type="transmembrane region" description="Helical" evidence="1">
    <location>
        <begin position="331"/>
        <end position="349"/>
    </location>
</feature>
<dbReference type="EMBL" id="SIJK02000041">
    <property type="protein sequence ID" value="MBP1467735.1"/>
    <property type="molecule type" value="Genomic_DNA"/>
</dbReference>
<feature type="transmembrane region" description="Helical" evidence="1">
    <location>
        <begin position="926"/>
        <end position="943"/>
    </location>
</feature>
<feature type="transmembrane region" description="Helical" evidence="1">
    <location>
        <begin position="997"/>
        <end position="1016"/>
    </location>
</feature>
<feature type="transmembrane region" description="Helical" evidence="1">
    <location>
        <begin position="949"/>
        <end position="966"/>
    </location>
</feature>
<feature type="transmembrane region" description="Helical" evidence="1">
    <location>
        <begin position="1114"/>
        <end position="1132"/>
    </location>
</feature>
<dbReference type="Proteomes" id="UP001193081">
    <property type="component" value="Unassembled WGS sequence"/>
</dbReference>
<gene>
    <name evidence="2" type="ORF">EYB53_018615</name>
</gene>
<feature type="transmembrane region" description="Helical" evidence="1">
    <location>
        <begin position="518"/>
        <end position="534"/>
    </location>
</feature>
<feature type="transmembrane region" description="Helical" evidence="1">
    <location>
        <begin position="438"/>
        <end position="458"/>
    </location>
</feature>
<feature type="transmembrane region" description="Helical" evidence="1">
    <location>
        <begin position="1328"/>
        <end position="1346"/>
    </location>
</feature>
<feature type="transmembrane region" description="Helical" evidence="1">
    <location>
        <begin position="609"/>
        <end position="626"/>
    </location>
</feature>
<feature type="transmembrane region" description="Helical" evidence="1">
    <location>
        <begin position="222"/>
        <end position="242"/>
    </location>
</feature>
<feature type="transmembrane region" description="Helical" evidence="1">
    <location>
        <begin position="307"/>
        <end position="324"/>
    </location>
</feature>
<feature type="transmembrane region" description="Helical" evidence="1">
    <location>
        <begin position="869"/>
        <end position="887"/>
    </location>
</feature>
<keyword evidence="3" id="KW-1185">Reference proteome</keyword>
<feature type="transmembrane region" description="Helical" evidence="1">
    <location>
        <begin position="494"/>
        <end position="512"/>
    </location>
</feature>
<feature type="transmembrane region" description="Helical" evidence="1">
    <location>
        <begin position="1304"/>
        <end position="1322"/>
    </location>
</feature>
<feature type="transmembrane region" description="Helical" evidence="1">
    <location>
        <begin position="1170"/>
        <end position="1188"/>
    </location>
</feature>
<feature type="transmembrane region" description="Helical" evidence="1">
    <location>
        <begin position="6"/>
        <end position="25"/>
    </location>
</feature>
<name>A0ABS4DE59_9CHLR</name>
<feature type="transmembrane region" description="Helical" evidence="1">
    <location>
        <begin position="1195"/>
        <end position="1215"/>
    </location>
</feature>
<sequence length="1472" mass="156342">MTSLITTLVCFVAPFAVLMMGLVWWSKQRRQARAEQPLDLATFSQFDRLVARWQVQGQISPQEADRVRALLAAEVALLTRQPEVAPAQGQEGMGEHAAPVAPDLVPPSATGHPPAPAPAPLPTMPIAPSVGEEPPPAPVPAPLPAMPAAPLLGEALLPPPLAAATVPPLAAVTNESAGEVSLVSVPTPSLSSVPTPVVPSTPRTTRRSVRAALLALGTRRMLLFLGTFLLLMSSLTLIIFNWAVLPPLIQLTIIAGTTGLIWAGGAWMTSKPDLATAGQNLQLVAALLLPVVGFALSRPGLLELAPRQAWLLTAVISLIGYLVAARRTGRAFYSGAAVVAAANLFPASLGQLTLGWQLFPIMLLLTAVLPLARRLAQSSLPRLGFGARIVALFGAPLCLALIALVDLGISGEPFALAMSLTAGALFAGVAHRTEQREPWLWAAVLLPIAALRVTLMALNADLALNALSFGLASLVYLGLSVVGEQRLPPLRRPGFAGAIVLVLLTLPLALISLEATRLALPPLIIFGLAFVILVERGSFAWLGTQVALSSTASLASAGVLLFVWLGVVINDRLNDLNATSLALLPLAALFFASARWWPGRLRPSYDLTMQGLALLVSLLAGQSSLASDEHRLAAALLLAVIFIGQALLRPYAAWSAVGLGMVSMAVAVAVERLVPAVDQVRVVALAALALAAIFSLGGERLRTTPFRHWTWPGLGWASGWALVATGAALLQFWRYPGLTVGVWLALAALLGLHTYLWRQPRVGYPAALLLAGAVLLAASEGFFLAWQPAFEDLAYSIIALTVALALLGQWLRRFRPAYAWPYERVAFVVLLGAPLMAWADPAHLSLAWIMLTLLYFVARWRYRLQWMLALAFLSLDLAALTTAAWQFPGGEPAGAGLMLAVIVVGQGLFSAFIHHRLPTWGDAWRWGYLAAVPGAAGALALASPSPAHLAAVAGLFALLAGVLVWLERQHLLAWASLMLLGVSLEALHRFAGLTLDMSLLLGSLEALALFGVGWALHLRAAQRLVARLWDDALTIGAGGAMLLLPMTLAGHIWSTDGRFIGIAIFLTGLGIGLLGGRLRQTVLAGPALAVWVVAVLAEGTVRVPFFWADAGSQLLLGLAWLIAAAALAWRLGSAVQTRQPLAEAKLFHGTIYGAALLSSVLALVGTIGNAGMTAIISLALALLTALIASLERREAVAWASLGLGVLGAWLWFAAYTSFDEIWIAAWLILAMVGVSLASWGVSRLGLTVWQRPGAFGTLGIGTLLALLVGFVTNATGLLPPLTLALVNLGLLLVTLAVRERELGYAYIAGASFVGAMLCQLADWGFREAQWYVLPSGLYLLALAAGLRRFQGQRRVSQLIETVATILLLGVTFIEMIRNDGSLFTSILLFGESLALASYGALTRLRVPFVGGIAFFVIGVTWMTLENVRFANQWVLLGIIGLLMVIAYVILERHQERLVSTGRQWAAQLRSWN</sequence>